<evidence type="ECO:0000256" key="2">
    <source>
        <dbReference type="ARBA" id="ARBA00009329"/>
    </source>
</evidence>
<proteinExistence type="inferred from homology"/>
<name>A0ABV9T405_9BACT</name>
<dbReference type="Gene3D" id="3.40.50.720">
    <property type="entry name" value="NAD(P)-binding Rossmann-like Domain"/>
    <property type="match status" value="1"/>
</dbReference>
<dbReference type="Gene3D" id="3.30.360.10">
    <property type="entry name" value="Dihydrodipicolinate Reductase, domain 2"/>
    <property type="match status" value="1"/>
</dbReference>
<protein>
    <submittedName>
        <fullName evidence="8">Gfo/Idh/MocA family protein</fullName>
    </submittedName>
</protein>
<dbReference type="NCBIfam" id="TIGR01409">
    <property type="entry name" value="TAT_signal_seq"/>
    <property type="match status" value="1"/>
</dbReference>
<keyword evidence="4" id="KW-0520">NAD</keyword>
<dbReference type="InterPro" id="IPR006311">
    <property type="entry name" value="TAT_signal"/>
</dbReference>
<keyword evidence="5" id="KW-0326">Glycosidase</keyword>
<dbReference type="InterPro" id="IPR019546">
    <property type="entry name" value="TAT_signal_bac_arc"/>
</dbReference>
<evidence type="ECO:0000256" key="5">
    <source>
        <dbReference type="ARBA" id="ARBA00023295"/>
    </source>
</evidence>
<dbReference type="PANTHER" id="PTHR43818:SF1">
    <property type="entry name" value="GLYCOSYL HYDROLASE FAMILY 109 PROTEIN"/>
    <property type="match status" value="1"/>
</dbReference>
<evidence type="ECO:0000313" key="9">
    <source>
        <dbReference type="Proteomes" id="UP001595818"/>
    </source>
</evidence>
<dbReference type="InterPro" id="IPR049303">
    <property type="entry name" value="Glyco_hydro_109_C"/>
</dbReference>
<accession>A0ABV9T405</accession>
<dbReference type="RefSeq" id="WP_377065813.1">
    <property type="nucleotide sequence ID" value="NZ_JBHSJJ010000009.1"/>
</dbReference>
<evidence type="ECO:0000259" key="7">
    <source>
        <dbReference type="Pfam" id="PF21252"/>
    </source>
</evidence>
<feature type="domain" description="Glycosyl hydrolase 109 C-terminal" evidence="7">
    <location>
        <begin position="176"/>
        <end position="343"/>
    </location>
</feature>
<dbReference type="InterPro" id="IPR000683">
    <property type="entry name" value="Gfo/Idh/MocA-like_OxRdtase_N"/>
</dbReference>
<evidence type="ECO:0000256" key="1">
    <source>
        <dbReference type="ARBA" id="ARBA00001911"/>
    </source>
</evidence>
<dbReference type="InterPro" id="IPR036291">
    <property type="entry name" value="NAD(P)-bd_dom_sf"/>
</dbReference>
<evidence type="ECO:0000259" key="6">
    <source>
        <dbReference type="Pfam" id="PF01408"/>
    </source>
</evidence>
<gene>
    <name evidence="8" type="ORF">ACFPFU_15970</name>
</gene>
<reference evidence="9" key="1">
    <citation type="journal article" date="2019" name="Int. J. Syst. Evol. Microbiol.">
        <title>The Global Catalogue of Microorganisms (GCM) 10K type strain sequencing project: providing services to taxonomists for standard genome sequencing and annotation.</title>
        <authorList>
            <consortium name="The Broad Institute Genomics Platform"/>
            <consortium name="The Broad Institute Genome Sequencing Center for Infectious Disease"/>
            <person name="Wu L."/>
            <person name="Ma J."/>
        </authorList>
    </citation>
    <scope>NUCLEOTIDE SEQUENCE [LARGE SCALE GENOMIC DNA]</scope>
    <source>
        <strain evidence="9">CGMCC 4.7466</strain>
    </source>
</reference>
<dbReference type="PANTHER" id="PTHR43818">
    <property type="entry name" value="BCDNA.GH03377"/>
    <property type="match status" value="1"/>
</dbReference>
<dbReference type="SUPFAM" id="SSF51735">
    <property type="entry name" value="NAD(P)-binding Rossmann-fold domains"/>
    <property type="match status" value="1"/>
</dbReference>
<comment type="cofactor">
    <cofactor evidence="1">
        <name>NAD(+)</name>
        <dbReference type="ChEBI" id="CHEBI:57540"/>
    </cofactor>
</comment>
<dbReference type="InterPro" id="IPR050463">
    <property type="entry name" value="Gfo/Idh/MocA_oxidrdct_glycsds"/>
</dbReference>
<feature type="domain" description="Gfo/Idh/MocA-like oxidoreductase N-terminal" evidence="6">
    <location>
        <begin position="42"/>
        <end position="165"/>
    </location>
</feature>
<dbReference type="Pfam" id="PF01408">
    <property type="entry name" value="GFO_IDH_MocA"/>
    <property type="match status" value="1"/>
</dbReference>
<comment type="caution">
    <text evidence="8">The sequence shown here is derived from an EMBL/GenBank/DDBJ whole genome shotgun (WGS) entry which is preliminary data.</text>
</comment>
<dbReference type="PROSITE" id="PS51318">
    <property type="entry name" value="TAT"/>
    <property type="match status" value="1"/>
</dbReference>
<dbReference type="Pfam" id="PF21252">
    <property type="entry name" value="Glyco_hydro_109_C"/>
    <property type="match status" value="1"/>
</dbReference>
<evidence type="ECO:0000256" key="3">
    <source>
        <dbReference type="ARBA" id="ARBA00022801"/>
    </source>
</evidence>
<dbReference type="Proteomes" id="UP001595818">
    <property type="component" value="Unassembled WGS sequence"/>
</dbReference>
<evidence type="ECO:0000313" key="8">
    <source>
        <dbReference type="EMBL" id="MFC4873197.1"/>
    </source>
</evidence>
<keyword evidence="9" id="KW-1185">Reference proteome</keyword>
<organism evidence="8 9">
    <name type="scientific">Negadavirga shengliensis</name>
    <dbReference type="NCBI Taxonomy" id="1389218"/>
    <lineage>
        <taxon>Bacteria</taxon>
        <taxon>Pseudomonadati</taxon>
        <taxon>Bacteroidota</taxon>
        <taxon>Cytophagia</taxon>
        <taxon>Cytophagales</taxon>
        <taxon>Cyclobacteriaceae</taxon>
        <taxon>Negadavirga</taxon>
    </lineage>
</organism>
<dbReference type="SUPFAM" id="SSF55347">
    <property type="entry name" value="Glyceraldehyde-3-phosphate dehydrogenase-like, C-terminal domain"/>
    <property type="match status" value="1"/>
</dbReference>
<comment type="similarity">
    <text evidence="2">Belongs to the Gfo/Idh/MocA family. Glycosyl hydrolase 109 subfamily.</text>
</comment>
<dbReference type="EMBL" id="JBHSJJ010000009">
    <property type="protein sequence ID" value="MFC4873197.1"/>
    <property type="molecule type" value="Genomic_DNA"/>
</dbReference>
<keyword evidence="3" id="KW-0378">Hydrolase</keyword>
<sequence length="451" mass="50750">MNDPNRRNFLKLSTVAVGGMTLSGGILPANAFAKSSSRKQNIRLGFVGIGGRGSYHLDTALGIEGVEIPAICDINPKNLYRAKRWVEEAGQPTPRLYDRGPTDFARLCEEEELDAVICSTPWDTHAPVCLAAMRNGKHAACEVPLAQTLDEGWELVETFESTGKWASIVLGGFGDLTLLNMVRKGLLGDILHVESGYIHDLRLVKFDPEREPWRLQPAVDRNGNLYPDHPMRNMMPALDINRGDRFDYLVSMSTKSVMLNEYARSQYGNDHPYATKKMALGDYNASLIRTVNGKMVTLNHDTHTPHPRESFRIQGTKGVYLKERDGHRIYIDGRSPVDHQWEPAEEYLKEYEHEIIKNYNPPKRKGGAIRGHGSGGMTQTPINWDRLITALREDKQPDWDVYDSVTSASIIPLSEASVANKSRPVDFPDFTKGKWKTRPPLYTEYSSIQVK</sequence>
<evidence type="ECO:0000256" key="4">
    <source>
        <dbReference type="ARBA" id="ARBA00023027"/>
    </source>
</evidence>